<accession>A0ABY1W8L8</accession>
<comment type="caution">
    <text evidence="1">The sequence shown here is derived from an EMBL/GenBank/DDBJ whole genome shotgun (WGS) entry which is preliminary data.</text>
</comment>
<organism evidence="1 2">
    <name type="scientific">Cronobacter universalis NCTC 9529</name>
    <dbReference type="NCBI Taxonomy" id="1074000"/>
    <lineage>
        <taxon>Bacteria</taxon>
        <taxon>Pseudomonadati</taxon>
        <taxon>Pseudomonadota</taxon>
        <taxon>Gammaproteobacteria</taxon>
        <taxon>Enterobacterales</taxon>
        <taxon>Enterobacteriaceae</taxon>
        <taxon>Cronobacter</taxon>
    </lineage>
</organism>
<protein>
    <submittedName>
        <fullName evidence="1">Uncharacterized protein</fullName>
    </submittedName>
</protein>
<sequence>MPLVKGDFALIDVGRIIVSIFVNLCCNRFTELIPVLLPHCLRLEKPLIKNVTRREARVLLTIKIARIVSENIFTGARNQCIQFPRTFYFFLCQTIVSFRNGSTLPETMLALRPLA</sequence>
<name>A0ABY1W8L8_9ENTR</name>
<evidence type="ECO:0000313" key="2">
    <source>
        <dbReference type="Proteomes" id="UP000254849"/>
    </source>
</evidence>
<dbReference type="EMBL" id="UFYH01000001">
    <property type="protein sequence ID" value="STD16795.1"/>
    <property type="molecule type" value="Genomic_DNA"/>
</dbReference>
<keyword evidence="2" id="KW-1185">Reference proteome</keyword>
<proteinExistence type="predicted"/>
<reference evidence="1 2" key="1">
    <citation type="submission" date="2018-06" db="EMBL/GenBank/DDBJ databases">
        <authorList>
            <consortium name="Pathogen Informatics"/>
            <person name="Doyle S."/>
        </authorList>
    </citation>
    <scope>NUCLEOTIDE SEQUENCE [LARGE SCALE GENOMIC DNA]</scope>
    <source>
        <strain evidence="2">NCTC 9529</strain>
    </source>
</reference>
<dbReference type="Proteomes" id="UP000254849">
    <property type="component" value="Unassembled WGS sequence"/>
</dbReference>
<gene>
    <name evidence="1" type="ORF">NCTC9529_03930</name>
</gene>
<evidence type="ECO:0000313" key="1">
    <source>
        <dbReference type="EMBL" id="STD16795.1"/>
    </source>
</evidence>